<evidence type="ECO:0000313" key="3">
    <source>
        <dbReference type="EMBL" id="EHR59862.1"/>
    </source>
</evidence>
<dbReference type="AlphaFoldDB" id="H5XLJ3"/>
<feature type="chain" id="PRO_5003601853" description="Glucose/Sorbosone dehydrogenase domain-containing protein" evidence="1">
    <location>
        <begin position="29"/>
        <end position="488"/>
    </location>
</feature>
<dbReference type="SUPFAM" id="SSF50952">
    <property type="entry name" value="Soluble quinoprotein glucose dehydrogenase"/>
    <property type="match status" value="1"/>
</dbReference>
<evidence type="ECO:0000259" key="2">
    <source>
        <dbReference type="Pfam" id="PF07995"/>
    </source>
</evidence>
<dbReference type="PANTHER" id="PTHR19328">
    <property type="entry name" value="HEDGEHOG-INTERACTING PROTEIN"/>
    <property type="match status" value="1"/>
</dbReference>
<keyword evidence="4" id="KW-1185">Reference proteome</keyword>
<dbReference type="HOGENOM" id="CLU_012344_1_0_11"/>
<keyword evidence="1" id="KW-0732">Signal</keyword>
<dbReference type="InterPro" id="IPR011042">
    <property type="entry name" value="6-blade_b-propeller_TolB-like"/>
</dbReference>
<evidence type="ECO:0000256" key="1">
    <source>
        <dbReference type="SAM" id="SignalP"/>
    </source>
</evidence>
<dbReference type="EMBL" id="CM001440">
    <property type="protein sequence ID" value="EHR59862.1"/>
    <property type="molecule type" value="Genomic_DNA"/>
</dbReference>
<dbReference type="STRING" id="882082.SaccyDRAFT_0949"/>
<evidence type="ECO:0000313" key="4">
    <source>
        <dbReference type="Proteomes" id="UP000002791"/>
    </source>
</evidence>
<proteinExistence type="predicted"/>
<dbReference type="Proteomes" id="UP000002791">
    <property type="component" value="Chromosome"/>
</dbReference>
<dbReference type="PROSITE" id="PS51318">
    <property type="entry name" value="TAT"/>
    <property type="match status" value="1"/>
</dbReference>
<dbReference type="Gene3D" id="2.120.10.30">
    <property type="entry name" value="TolB, C-terminal domain"/>
    <property type="match status" value="1"/>
</dbReference>
<dbReference type="Pfam" id="PF07995">
    <property type="entry name" value="GSDH"/>
    <property type="match status" value="1"/>
</dbReference>
<dbReference type="RefSeq" id="WP_005454044.1">
    <property type="nucleotide sequence ID" value="NZ_CM001440.1"/>
</dbReference>
<dbReference type="InterPro" id="IPR006311">
    <property type="entry name" value="TAT_signal"/>
</dbReference>
<protein>
    <recommendedName>
        <fullName evidence="2">Glucose/Sorbosone dehydrogenase domain-containing protein</fullName>
    </recommendedName>
</protein>
<feature type="domain" description="Glucose/Sorbosone dehydrogenase" evidence="2">
    <location>
        <begin position="83"/>
        <end position="433"/>
    </location>
</feature>
<dbReference type="OrthoDB" id="9770043at2"/>
<gene>
    <name evidence="3" type="ORF">SaccyDRAFT_0949</name>
</gene>
<dbReference type="eggNOG" id="COG2133">
    <property type="taxonomic scope" value="Bacteria"/>
</dbReference>
<dbReference type="PANTHER" id="PTHR19328:SF75">
    <property type="entry name" value="ALDOSE SUGAR DEHYDROGENASE YLII"/>
    <property type="match status" value="1"/>
</dbReference>
<dbReference type="InterPro" id="IPR011041">
    <property type="entry name" value="Quinoprot_gluc/sorb_DH_b-prop"/>
</dbReference>
<name>H5XLJ3_9PSEU</name>
<feature type="signal peptide" evidence="1">
    <location>
        <begin position="1"/>
        <end position="28"/>
    </location>
</feature>
<sequence>MPKLGRRTLTATSAAALLTAVLLPQASAQTDEPIADPLPDAKVSGLGITVEKLFTLPESEPEVPPTDPRIQRWARINYLGEIPDGSGRFYVPDLNGPMYVIDDGEIHEYLDLKAEFAPEFWASRGMGSGAGFITFHPDFEENGKVYTVHTEARDALTDEEPDLPNRHESVVQSVVTEWTADDPSANTFSGTQREILRLSFPTFIHAIQQIDFNPTAEPGDPDYGLLYIAAGDGGAGVYSDVPQDLSVPAGKILRIDPLGEGSANGEYGIPRSNPFVGRDDALGEIYAYGLRDPHRFSWDTRTGKMYLGSIGQHQVESIYEVRRGDNFGWSDREGPFVYKWDSEGCAVYPLPPDDRRHGYTYPVAAYDHDAPAGYCSDVGRAVIGGFVYRGDDVRLLRGKYLFGDGVDGRLFYTDAHQMRRGVKDHTDLATLYSMRIYDTDGDVLTMQDLAGDERVDLRFGTDAEGELYILSKANGTVWKVTGAQWRRP</sequence>
<accession>H5XLJ3</accession>
<dbReference type="InterPro" id="IPR012938">
    <property type="entry name" value="Glc/Sorbosone_DH"/>
</dbReference>
<reference evidence="3 4" key="1">
    <citation type="submission" date="2011-11" db="EMBL/GenBank/DDBJ databases">
        <title>The Noncontiguous Finished sequence of Saccharomonospora cyanea NA-134.</title>
        <authorList>
            <consortium name="US DOE Joint Genome Institute"/>
            <person name="Lucas S."/>
            <person name="Han J."/>
            <person name="Lapidus A."/>
            <person name="Cheng J.-F."/>
            <person name="Goodwin L."/>
            <person name="Pitluck S."/>
            <person name="Peters L."/>
            <person name="Ovchinnikova G."/>
            <person name="Lu M."/>
            <person name="Detter J.C."/>
            <person name="Han C."/>
            <person name="Tapia R."/>
            <person name="Land M."/>
            <person name="Hauser L."/>
            <person name="Kyrpides N."/>
            <person name="Ivanova N."/>
            <person name="Pagani I."/>
            <person name="Brambilla E.-M."/>
            <person name="Klenk H.-P."/>
            <person name="Woyke T."/>
        </authorList>
    </citation>
    <scope>NUCLEOTIDE SEQUENCE [LARGE SCALE GENOMIC DNA]</scope>
    <source>
        <strain evidence="3 4">NA-134</strain>
    </source>
</reference>
<organism evidence="3 4">
    <name type="scientific">Saccharomonospora cyanea NA-134</name>
    <dbReference type="NCBI Taxonomy" id="882082"/>
    <lineage>
        <taxon>Bacteria</taxon>
        <taxon>Bacillati</taxon>
        <taxon>Actinomycetota</taxon>
        <taxon>Actinomycetes</taxon>
        <taxon>Pseudonocardiales</taxon>
        <taxon>Pseudonocardiaceae</taxon>
        <taxon>Saccharomonospora</taxon>
    </lineage>
</organism>